<sequence length="287" mass="32430">MLRLVRGASLGPVTKGRAPLSRIPLVRSSSTISLTEDLRMYTDESAIRSESTSSAWLAQKMGICVEKAKMCTPCPYPTTYVPDVGHLTREEYAELVLHFQDKLIASWEKVWFGLYQVHDGKGPTHASQLRKLYMGAGMAELLNTRNPMSDEHQDETTIGLQSLLSNALFDNREKQPVIETLQLYDGVALDNLQYITSLLKEYEEQVEALSSLHQFLRQHQVDGLPTKNHQAFISCEFRKRAGPIARTLCSLDAQMQVLQMDMENEARKIHGSLHGVNTMLVRDQVLR</sequence>
<evidence type="ECO:0000313" key="1">
    <source>
        <dbReference type="EMBL" id="QKX59308.1"/>
    </source>
</evidence>
<accession>A0A7H8R037</accession>
<keyword evidence="2" id="KW-1185">Reference proteome</keyword>
<gene>
    <name evidence="1" type="ORF">TRUGW13939_06440</name>
</gene>
<proteinExistence type="predicted"/>
<protein>
    <submittedName>
        <fullName evidence="1">Uncharacterized protein</fullName>
    </submittedName>
</protein>
<dbReference type="EMBL" id="CP055900">
    <property type="protein sequence ID" value="QKX59308.1"/>
    <property type="molecule type" value="Genomic_DNA"/>
</dbReference>
<dbReference type="KEGG" id="trg:TRUGW13939_06440"/>
<dbReference type="GeneID" id="55993935"/>
<dbReference type="OrthoDB" id="4226243at2759"/>
<reference evidence="2" key="1">
    <citation type="submission" date="2020-06" db="EMBL/GenBank/DDBJ databases">
        <title>A chromosome-scale genome assembly of Talaromyces rugulosus W13939.</title>
        <authorList>
            <person name="Wang B."/>
            <person name="Guo L."/>
            <person name="Ye K."/>
            <person name="Wang L."/>
        </authorList>
    </citation>
    <scope>NUCLEOTIDE SEQUENCE [LARGE SCALE GENOMIC DNA]</scope>
    <source>
        <strain evidence="2">W13939</strain>
    </source>
</reference>
<name>A0A7H8R037_TALRU</name>
<organism evidence="1 2">
    <name type="scientific">Talaromyces rugulosus</name>
    <name type="common">Penicillium rugulosum</name>
    <dbReference type="NCBI Taxonomy" id="121627"/>
    <lineage>
        <taxon>Eukaryota</taxon>
        <taxon>Fungi</taxon>
        <taxon>Dikarya</taxon>
        <taxon>Ascomycota</taxon>
        <taxon>Pezizomycotina</taxon>
        <taxon>Eurotiomycetes</taxon>
        <taxon>Eurotiomycetidae</taxon>
        <taxon>Eurotiales</taxon>
        <taxon>Trichocomaceae</taxon>
        <taxon>Talaromyces</taxon>
        <taxon>Talaromyces sect. Islandici</taxon>
    </lineage>
</organism>
<dbReference type="Proteomes" id="UP000509510">
    <property type="component" value="Chromosome III"/>
</dbReference>
<dbReference type="AlphaFoldDB" id="A0A7H8R037"/>
<evidence type="ECO:0000313" key="2">
    <source>
        <dbReference type="Proteomes" id="UP000509510"/>
    </source>
</evidence>
<dbReference type="RefSeq" id="XP_035345486.1">
    <property type="nucleotide sequence ID" value="XM_035489593.1"/>
</dbReference>